<dbReference type="GO" id="GO:0022857">
    <property type="term" value="F:transmembrane transporter activity"/>
    <property type="evidence" value="ECO:0007669"/>
    <property type="project" value="TreeGrafter"/>
</dbReference>
<keyword evidence="4 5" id="KW-0472">Membrane</keyword>
<evidence type="ECO:0000256" key="3">
    <source>
        <dbReference type="ARBA" id="ARBA00022989"/>
    </source>
</evidence>
<dbReference type="InterPro" id="IPR050382">
    <property type="entry name" value="MFS_Na/Anion_cotransporter"/>
</dbReference>
<dbReference type="PANTHER" id="PTHR11662:SF399">
    <property type="entry name" value="FI19708P1-RELATED"/>
    <property type="match status" value="1"/>
</dbReference>
<dbReference type="EMBL" id="JARKIK010000051">
    <property type="protein sequence ID" value="KAK8734346.1"/>
    <property type="molecule type" value="Genomic_DNA"/>
</dbReference>
<dbReference type="InterPro" id="IPR036259">
    <property type="entry name" value="MFS_trans_sf"/>
</dbReference>
<accession>A0AAW0X5A0</accession>
<feature type="non-terminal residue" evidence="6">
    <location>
        <position position="1"/>
    </location>
</feature>
<keyword evidence="7" id="KW-1185">Reference proteome</keyword>
<dbReference type="Proteomes" id="UP001445076">
    <property type="component" value="Unassembled WGS sequence"/>
</dbReference>
<evidence type="ECO:0000256" key="2">
    <source>
        <dbReference type="ARBA" id="ARBA00022692"/>
    </source>
</evidence>
<comment type="subcellular location">
    <subcellularLocation>
        <location evidence="1">Membrane</location>
        <topology evidence="1">Multi-pass membrane protein</topology>
    </subcellularLocation>
</comment>
<dbReference type="GO" id="GO:0016020">
    <property type="term" value="C:membrane"/>
    <property type="evidence" value="ECO:0007669"/>
    <property type="project" value="UniProtKB-SubCell"/>
</dbReference>
<name>A0AAW0X5A0_CHEQU</name>
<gene>
    <name evidence="6" type="ORF">OTU49_006139</name>
</gene>
<feature type="transmembrane region" description="Helical" evidence="5">
    <location>
        <begin position="20"/>
        <end position="44"/>
    </location>
</feature>
<dbReference type="SUPFAM" id="SSF103473">
    <property type="entry name" value="MFS general substrate transporter"/>
    <property type="match status" value="1"/>
</dbReference>
<proteinExistence type="predicted"/>
<feature type="transmembrane region" description="Helical" evidence="5">
    <location>
        <begin position="56"/>
        <end position="74"/>
    </location>
</feature>
<protein>
    <recommendedName>
        <fullName evidence="8">Inorganic phosphate cotransporter</fullName>
    </recommendedName>
</protein>
<dbReference type="GO" id="GO:0006820">
    <property type="term" value="P:monoatomic anion transport"/>
    <property type="evidence" value="ECO:0007669"/>
    <property type="project" value="TreeGrafter"/>
</dbReference>
<sequence length="104" mass="11857">VYVYIYLFYVYCTNVHSTGTVFGISNTFSSITAFIAPMAVGAITNNQQTMSQWQKVFWMCVPLYGITELFYLMFCSGSVQPWNYHAVQQPQGRTIDAPEQTVML</sequence>
<comment type="caution">
    <text evidence="6">The sequence shown here is derived from an EMBL/GenBank/DDBJ whole genome shotgun (WGS) entry which is preliminary data.</text>
</comment>
<dbReference type="AlphaFoldDB" id="A0AAW0X5A0"/>
<dbReference type="PANTHER" id="PTHR11662">
    <property type="entry name" value="SOLUTE CARRIER FAMILY 17"/>
    <property type="match status" value="1"/>
</dbReference>
<evidence type="ECO:0000256" key="5">
    <source>
        <dbReference type="SAM" id="Phobius"/>
    </source>
</evidence>
<evidence type="ECO:0000313" key="6">
    <source>
        <dbReference type="EMBL" id="KAK8734346.1"/>
    </source>
</evidence>
<keyword evidence="2 5" id="KW-0812">Transmembrane</keyword>
<evidence type="ECO:0000256" key="1">
    <source>
        <dbReference type="ARBA" id="ARBA00004141"/>
    </source>
</evidence>
<organism evidence="6 7">
    <name type="scientific">Cherax quadricarinatus</name>
    <name type="common">Australian red claw crayfish</name>
    <dbReference type="NCBI Taxonomy" id="27406"/>
    <lineage>
        <taxon>Eukaryota</taxon>
        <taxon>Metazoa</taxon>
        <taxon>Ecdysozoa</taxon>
        <taxon>Arthropoda</taxon>
        <taxon>Crustacea</taxon>
        <taxon>Multicrustacea</taxon>
        <taxon>Malacostraca</taxon>
        <taxon>Eumalacostraca</taxon>
        <taxon>Eucarida</taxon>
        <taxon>Decapoda</taxon>
        <taxon>Pleocyemata</taxon>
        <taxon>Astacidea</taxon>
        <taxon>Parastacoidea</taxon>
        <taxon>Parastacidae</taxon>
        <taxon>Cherax</taxon>
    </lineage>
</organism>
<dbReference type="Gene3D" id="1.20.1250.20">
    <property type="entry name" value="MFS general substrate transporter like domains"/>
    <property type="match status" value="1"/>
</dbReference>
<reference evidence="6 7" key="1">
    <citation type="journal article" date="2024" name="BMC Genomics">
        <title>Genome assembly of redclaw crayfish (Cherax quadricarinatus) provides insights into its immune adaptation and hypoxia tolerance.</title>
        <authorList>
            <person name="Liu Z."/>
            <person name="Zheng J."/>
            <person name="Li H."/>
            <person name="Fang K."/>
            <person name="Wang S."/>
            <person name="He J."/>
            <person name="Zhou D."/>
            <person name="Weng S."/>
            <person name="Chi M."/>
            <person name="Gu Z."/>
            <person name="He J."/>
            <person name="Li F."/>
            <person name="Wang M."/>
        </authorList>
    </citation>
    <scope>NUCLEOTIDE SEQUENCE [LARGE SCALE GENOMIC DNA]</scope>
    <source>
        <strain evidence="6">ZL_2023a</strain>
    </source>
</reference>
<keyword evidence="3 5" id="KW-1133">Transmembrane helix</keyword>
<evidence type="ECO:0000313" key="7">
    <source>
        <dbReference type="Proteomes" id="UP001445076"/>
    </source>
</evidence>
<evidence type="ECO:0000256" key="4">
    <source>
        <dbReference type="ARBA" id="ARBA00023136"/>
    </source>
</evidence>
<evidence type="ECO:0008006" key="8">
    <source>
        <dbReference type="Google" id="ProtNLM"/>
    </source>
</evidence>